<proteinExistence type="predicted"/>
<evidence type="ECO:0000313" key="2">
    <source>
        <dbReference type="EMBL" id="QQR30632.1"/>
    </source>
</evidence>
<keyword evidence="3" id="KW-1185">Reference proteome</keyword>
<dbReference type="Proteomes" id="UP000196710">
    <property type="component" value="Chromosome"/>
</dbReference>
<dbReference type="Proteomes" id="UP000596035">
    <property type="component" value="Chromosome"/>
</dbReference>
<evidence type="ECO:0000313" key="4">
    <source>
        <dbReference type="Proteomes" id="UP000596035"/>
    </source>
</evidence>
<evidence type="ECO:0008006" key="5">
    <source>
        <dbReference type="Google" id="ProtNLM"/>
    </source>
</evidence>
<evidence type="ECO:0000313" key="3">
    <source>
        <dbReference type="Proteomes" id="UP000196710"/>
    </source>
</evidence>
<dbReference type="KEGG" id="amur:ADH66_12295"/>
<reference evidence="3" key="2">
    <citation type="submission" date="2017-05" db="EMBL/GenBank/DDBJ databases">
        <title>Improved OligoMM genomes.</title>
        <authorList>
            <person name="Garzetti D."/>
        </authorList>
    </citation>
    <scope>NUCLEOTIDE SEQUENCE [LARGE SCALE GENOMIC DNA]</scope>
    <source>
        <strain evidence="3">KB18</strain>
    </source>
</reference>
<accession>A0A1Z2XSD3</accession>
<protein>
    <recommendedName>
        <fullName evidence="5">SHOCT domain-containing protein</fullName>
    </recommendedName>
</protein>
<reference evidence="1" key="1">
    <citation type="journal article" date="2017" name="Genome Announc.">
        <title>High-Quality Whole-Genome Sequences of the Oligo-Mouse-Microbiota Bacterial Community.</title>
        <authorList>
            <person name="Garzetti D."/>
            <person name="Brugiroux S."/>
            <person name="Bunk B."/>
            <person name="Pukall R."/>
            <person name="McCoy K.D."/>
            <person name="Macpherson A.J."/>
            <person name="Stecher B."/>
        </authorList>
    </citation>
    <scope>NUCLEOTIDE SEQUENCE</scope>
    <source>
        <strain evidence="1">KB18</strain>
    </source>
</reference>
<gene>
    <name evidence="1" type="ORF">ADH66_12295</name>
    <name evidence="2" type="ORF">I5Q82_02605</name>
</gene>
<name>A0A1Z2XSD3_9FIRM</name>
<dbReference type="PROSITE" id="PS51257">
    <property type="entry name" value="PROKAR_LIPOPROTEIN"/>
    <property type="match status" value="1"/>
</dbReference>
<dbReference type="RefSeq" id="WP_066540254.1">
    <property type="nucleotide sequence ID" value="NZ_CP065321.1"/>
</dbReference>
<dbReference type="EMBL" id="CP021422">
    <property type="protein sequence ID" value="ASB41368.1"/>
    <property type="molecule type" value="Genomic_DNA"/>
</dbReference>
<organism evidence="2 4">
    <name type="scientific">Acutalibacter muris</name>
    <dbReference type="NCBI Taxonomy" id="1796620"/>
    <lineage>
        <taxon>Bacteria</taxon>
        <taxon>Bacillati</taxon>
        <taxon>Bacillota</taxon>
        <taxon>Clostridia</taxon>
        <taxon>Eubacteriales</taxon>
        <taxon>Acutalibacteraceae</taxon>
        <taxon>Acutalibacter</taxon>
    </lineage>
</organism>
<reference evidence="2 4" key="3">
    <citation type="submission" date="2020-11" db="EMBL/GenBank/DDBJ databases">
        <title>Closed and high quality bacterial genomes of the OMM12 community.</title>
        <authorList>
            <person name="Marbouty M."/>
            <person name="Lamy-Besnier Q."/>
            <person name="Debarbieux L."/>
            <person name="Koszul R."/>
        </authorList>
    </citation>
    <scope>NUCLEOTIDE SEQUENCE [LARGE SCALE GENOMIC DNA]</scope>
    <source>
        <strain evidence="2 4">KB18</strain>
    </source>
</reference>
<dbReference type="AlphaFoldDB" id="A0A1Z2XSD3"/>
<sequence length="264" mass="29162">MNRKRQIFRSVSILLVTVLLGIGAACAVHGLENIENPAKPDSSQDNIVEDISAEDIPTMYVSGLLAKKTLEDLVTESNLIIRGVVDHAETPIQVESADGSVMNFTDYIVKVDETFQGGSFDTVTLRMTGGLANNLDVVCEDEPEMGIGKEYIFFLYHPDCGGSYNTEGDYYYLTGGPQGLYSIEGASERIAAPVLEGSENAAPVRKLLADVERYQSDIPEGHTYSMREEILENIKYNLETGFITQEEYDKMVLEMEEYAVVVSD</sequence>
<dbReference type="EMBL" id="CP065321">
    <property type="protein sequence ID" value="QQR30632.1"/>
    <property type="molecule type" value="Genomic_DNA"/>
</dbReference>
<evidence type="ECO:0000313" key="1">
    <source>
        <dbReference type="EMBL" id="ASB41368.1"/>
    </source>
</evidence>